<gene>
    <name evidence="9" type="ORF">DMN91_004092</name>
</gene>
<dbReference type="OrthoDB" id="8060624at2759"/>
<feature type="domain" description="CCHC-type" evidence="7">
    <location>
        <begin position="390"/>
        <end position="404"/>
    </location>
</feature>
<dbReference type="Gene3D" id="3.10.10.10">
    <property type="entry name" value="HIV Type 1 Reverse Transcriptase, subunit A, domain 1"/>
    <property type="match status" value="1"/>
</dbReference>
<dbReference type="GO" id="GO:0008270">
    <property type="term" value="F:zinc ion binding"/>
    <property type="evidence" value="ECO:0007669"/>
    <property type="project" value="UniProtKB-KW"/>
</dbReference>
<dbReference type="Gene3D" id="2.40.70.10">
    <property type="entry name" value="Acid Proteases"/>
    <property type="match status" value="1"/>
</dbReference>
<accession>A0A3L8DU17</accession>
<evidence type="ECO:0000256" key="3">
    <source>
        <dbReference type="ARBA" id="ARBA00022722"/>
    </source>
</evidence>
<keyword evidence="5" id="KW-0479">Metal-binding</keyword>
<evidence type="ECO:0008006" key="10">
    <source>
        <dbReference type="Google" id="ProtNLM"/>
    </source>
</evidence>
<keyword evidence="1" id="KW-0808">Transferase</keyword>
<organism evidence="9">
    <name type="scientific">Ooceraea biroi</name>
    <name type="common">Clonal raider ant</name>
    <name type="synonym">Cerapachys biroi</name>
    <dbReference type="NCBI Taxonomy" id="2015173"/>
    <lineage>
        <taxon>Eukaryota</taxon>
        <taxon>Metazoa</taxon>
        <taxon>Ecdysozoa</taxon>
        <taxon>Arthropoda</taxon>
        <taxon>Hexapoda</taxon>
        <taxon>Insecta</taxon>
        <taxon>Pterygota</taxon>
        <taxon>Neoptera</taxon>
        <taxon>Endopterygota</taxon>
        <taxon>Hymenoptera</taxon>
        <taxon>Apocrita</taxon>
        <taxon>Aculeata</taxon>
        <taxon>Formicoidea</taxon>
        <taxon>Formicidae</taxon>
        <taxon>Dorylinae</taxon>
        <taxon>Ooceraea</taxon>
    </lineage>
</organism>
<sequence length="917" mass="103366">MGRTPPAQKKMQPATEAALENATLERLQEEAIRFKIPISEDREALMKAIRAHLDKCGPTNLLEEGQAAGGHHPRPGGRCDSAPTSNVSLVDALQGALTQISAAFEQQQRSIMERQRKFIEGQQALMSQMMTQWSLQTSTSGNVRVDGGETASSSHIGSSSAPHQTQRTLTGKPTEGLPMGNVVNWLASQIPEYGGSAEENVEAWIKRVNKVAQIHAATEGVTLLAASSKLVGAARKWYDLQTGNTIESWSYLQRDLTKIFLRRIPFYKQLQKVESRRWSHTKESFDEYVIAKLELIHPLNLPVKDTIHLLIGGIASTSMRAVALSVADDTLDGFLDRMRTITEGTTETEKRQASTVHSAQKKAPWQKEETCRNCGKKGHTYTACKGEPICFYCKAKGHRQYECPTIKQKDARAAVLQRPTAAVAEETPVQDVAAVMAPEAESSLVTSDPYVRVTSLAGHDCNLSALINTGSPVSFIKYDSYKRYIEPSAKKMNTVTRRLRNLSGETLRVLGLVRAPVTLGLLGNKKFEMVLYVIDGKMMEGDMIIGREFLQNERITFIYKSESDTDDLNVAIRLFENLPLNVVEDSKEESLEQLLESTEIDFDNHVKAGLKKLITDIQNRNVSPIDDGYTVKVHLKDETVYAYAPRRIAYGERIQLREITDDLLRRGIIQPSRSPYCAHVIPVKKKNGKIRLCVDLRPLNSRVVKQKYPFTRIENSLATLSNKQVFSLLDLKDSFHQIKVHKDSAQYFSFAIPDRQFEYVCLPFGYSESPAEFQKRIKDILDTLIRQDKIRVYVDDVLIPTETVEENLSILSEVLVLLKSYGFELNYAKCQFLKRSVEFLGYVIEDGKITLSPRHTTAVRDFRQPRTVTEVQQFLGLASYFRKFIRDFSLKAKPLHNLLKKTSTLFLIPNVRKRSSD</sequence>
<dbReference type="SUPFAM" id="SSF57756">
    <property type="entry name" value="Retrovirus zinc finger-like domains"/>
    <property type="match status" value="1"/>
</dbReference>
<dbReference type="CDD" id="cd01647">
    <property type="entry name" value="RT_LTR"/>
    <property type="match status" value="1"/>
</dbReference>
<dbReference type="Proteomes" id="UP000279307">
    <property type="component" value="Chromosome 4"/>
</dbReference>
<keyword evidence="5" id="KW-0862">Zinc</keyword>
<feature type="region of interest" description="Disordered" evidence="6">
    <location>
        <begin position="62"/>
        <end position="83"/>
    </location>
</feature>
<protein>
    <recommendedName>
        <fullName evidence="10">Reverse transcriptase domain-containing protein</fullName>
    </recommendedName>
</protein>
<dbReference type="Pfam" id="PF00078">
    <property type="entry name" value="RVT_1"/>
    <property type="match status" value="1"/>
</dbReference>
<feature type="compositionally biased region" description="Polar residues" evidence="6">
    <location>
        <begin position="161"/>
        <end position="171"/>
    </location>
</feature>
<dbReference type="PROSITE" id="PS50158">
    <property type="entry name" value="ZF_CCHC"/>
    <property type="match status" value="2"/>
</dbReference>
<dbReference type="CDD" id="cd00303">
    <property type="entry name" value="retropepsin_like"/>
    <property type="match status" value="1"/>
</dbReference>
<dbReference type="GO" id="GO:0004519">
    <property type="term" value="F:endonuclease activity"/>
    <property type="evidence" value="ECO:0007669"/>
    <property type="project" value="UniProtKB-KW"/>
</dbReference>
<dbReference type="InterPro" id="IPR001878">
    <property type="entry name" value="Znf_CCHC"/>
</dbReference>
<proteinExistence type="predicted"/>
<dbReference type="InterPro" id="IPR021109">
    <property type="entry name" value="Peptidase_aspartic_dom_sf"/>
</dbReference>
<dbReference type="GO" id="GO:0016779">
    <property type="term" value="F:nucleotidyltransferase activity"/>
    <property type="evidence" value="ECO:0007669"/>
    <property type="project" value="UniProtKB-KW"/>
</dbReference>
<evidence type="ECO:0000256" key="1">
    <source>
        <dbReference type="ARBA" id="ARBA00022679"/>
    </source>
</evidence>
<reference evidence="9" key="1">
    <citation type="journal article" date="2018" name="Genome Res.">
        <title>The genomic architecture and molecular evolution of ant odorant receptors.</title>
        <authorList>
            <person name="McKenzie S.K."/>
            <person name="Kronauer D.J.C."/>
        </authorList>
    </citation>
    <scope>NUCLEOTIDE SEQUENCE [LARGE SCALE GENOMIC DNA]</scope>
    <source>
        <strain evidence="9">Clonal line C1</strain>
    </source>
</reference>
<evidence type="ECO:0000313" key="9">
    <source>
        <dbReference type="EMBL" id="RLU23884.1"/>
    </source>
</evidence>
<dbReference type="InterPro" id="IPR000477">
    <property type="entry name" value="RT_dom"/>
</dbReference>
<keyword evidence="4" id="KW-0378">Hydrolase</keyword>
<evidence type="ECO:0000256" key="2">
    <source>
        <dbReference type="ARBA" id="ARBA00022695"/>
    </source>
</evidence>
<dbReference type="GO" id="GO:0003676">
    <property type="term" value="F:nucleic acid binding"/>
    <property type="evidence" value="ECO:0007669"/>
    <property type="project" value="InterPro"/>
</dbReference>
<feature type="region of interest" description="Disordered" evidence="6">
    <location>
        <begin position="138"/>
        <end position="175"/>
    </location>
</feature>
<dbReference type="Gene3D" id="4.10.60.10">
    <property type="entry name" value="Zinc finger, CCHC-type"/>
    <property type="match status" value="1"/>
</dbReference>
<evidence type="ECO:0000259" key="8">
    <source>
        <dbReference type="PROSITE" id="PS50878"/>
    </source>
</evidence>
<keyword evidence="4" id="KW-0255">Endonuclease</keyword>
<feature type="domain" description="Reverse transcriptase" evidence="8">
    <location>
        <begin position="662"/>
        <end position="844"/>
    </location>
</feature>
<dbReference type="InterPro" id="IPR043128">
    <property type="entry name" value="Rev_trsase/Diguanyl_cyclase"/>
</dbReference>
<dbReference type="PANTHER" id="PTHR37984">
    <property type="entry name" value="PROTEIN CBG26694"/>
    <property type="match status" value="1"/>
</dbReference>
<dbReference type="GO" id="GO:0071897">
    <property type="term" value="P:DNA biosynthetic process"/>
    <property type="evidence" value="ECO:0007669"/>
    <property type="project" value="UniProtKB-ARBA"/>
</dbReference>
<feature type="domain" description="CCHC-type" evidence="7">
    <location>
        <begin position="371"/>
        <end position="385"/>
    </location>
</feature>
<evidence type="ECO:0000256" key="4">
    <source>
        <dbReference type="ARBA" id="ARBA00022759"/>
    </source>
</evidence>
<dbReference type="InterPro" id="IPR043502">
    <property type="entry name" value="DNA/RNA_pol_sf"/>
</dbReference>
<dbReference type="EMBL" id="QOIP01000004">
    <property type="protein sequence ID" value="RLU23884.1"/>
    <property type="molecule type" value="Genomic_DNA"/>
</dbReference>
<evidence type="ECO:0000256" key="5">
    <source>
        <dbReference type="PROSITE-ProRule" id="PRU00047"/>
    </source>
</evidence>
<dbReference type="PANTHER" id="PTHR37984:SF5">
    <property type="entry name" value="PROTEIN NYNRIN-LIKE"/>
    <property type="match status" value="1"/>
</dbReference>
<name>A0A3L8DU17_OOCBI</name>
<reference evidence="9" key="2">
    <citation type="submission" date="2018-07" db="EMBL/GenBank/DDBJ databases">
        <authorList>
            <person name="Mckenzie S.K."/>
            <person name="Kronauer D.J.C."/>
        </authorList>
    </citation>
    <scope>NUCLEOTIDE SEQUENCE</scope>
    <source>
        <strain evidence="9">Clonal line C1</strain>
    </source>
</reference>
<dbReference type="AlphaFoldDB" id="A0A3L8DU17"/>
<keyword evidence="3" id="KW-0540">Nuclease</keyword>
<keyword evidence="5" id="KW-0863">Zinc-finger</keyword>
<dbReference type="InterPro" id="IPR050951">
    <property type="entry name" value="Retrovirus_Pol_polyprotein"/>
</dbReference>
<dbReference type="Gene3D" id="3.30.70.270">
    <property type="match status" value="2"/>
</dbReference>
<dbReference type="SUPFAM" id="SSF56672">
    <property type="entry name" value="DNA/RNA polymerases"/>
    <property type="match status" value="1"/>
</dbReference>
<keyword evidence="2" id="KW-0548">Nucleotidyltransferase</keyword>
<evidence type="ECO:0000256" key="6">
    <source>
        <dbReference type="SAM" id="MobiDB-lite"/>
    </source>
</evidence>
<dbReference type="InterPro" id="IPR036875">
    <property type="entry name" value="Znf_CCHC_sf"/>
</dbReference>
<dbReference type="PROSITE" id="PS50878">
    <property type="entry name" value="RT_POL"/>
    <property type="match status" value="1"/>
</dbReference>
<evidence type="ECO:0000259" key="7">
    <source>
        <dbReference type="PROSITE" id="PS50158"/>
    </source>
</evidence>
<comment type="caution">
    <text evidence="9">The sequence shown here is derived from an EMBL/GenBank/DDBJ whole genome shotgun (WGS) entry which is preliminary data.</text>
</comment>
<dbReference type="SMART" id="SM00343">
    <property type="entry name" value="ZnF_C2HC"/>
    <property type="match status" value="2"/>
</dbReference>